<feature type="signal peptide" evidence="4">
    <location>
        <begin position="1"/>
        <end position="23"/>
    </location>
</feature>
<dbReference type="SUPFAM" id="SSF47699">
    <property type="entry name" value="Bifunctional inhibitor/lipid-transfer protein/seed storage 2S albumin"/>
    <property type="match status" value="1"/>
</dbReference>
<keyword evidence="4" id="KW-0732">Signal</keyword>
<evidence type="ECO:0000256" key="3">
    <source>
        <dbReference type="RuleBase" id="RU000628"/>
    </source>
</evidence>
<dbReference type="PANTHER" id="PTHR33076">
    <property type="entry name" value="NON-SPECIFIC LIPID-TRANSFER PROTEIN 2-RELATED"/>
    <property type="match status" value="1"/>
</dbReference>
<dbReference type="InterPro" id="IPR016140">
    <property type="entry name" value="Bifunc_inhib/LTP/seed_store"/>
</dbReference>
<keyword evidence="7" id="KW-1185">Reference proteome</keyword>
<comment type="caution">
    <text evidence="6">The sequence shown here is derived from an EMBL/GenBank/DDBJ whole genome shotgun (WGS) entry which is preliminary data.</text>
</comment>
<organism evidence="6 7">
    <name type="scientific">Acacia crassicarpa</name>
    <name type="common">northern wattle</name>
    <dbReference type="NCBI Taxonomy" id="499986"/>
    <lineage>
        <taxon>Eukaryota</taxon>
        <taxon>Viridiplantae</taxon>
        <taxon>Streptophyta</taxon>
        <taxon>Embryophyta</taxon>
        <taxon>Tracheophyta</taxon>
        <taxon>Spermatophyta</taxon>
        <taxon>Magnoliopsida</taxon>
        <taxon>eudicotyledons</taxon>
        <taxon>Gunneridae</taxon>
        <taxon>Pentapetalae</taxon>
        <taxon>rosids</taxon>
        <taxon>fabids</taxon>
        <taxon>Fabales</taxon>
        <taxon>Fabaceae</taxon>
        <taxon>Caesalpinioideae</taxon>
        <taxon>mimosoid clade</taxon>
        <taxon>Acacieae</taxon>
        <taxon>Acacia</taxon>
    </lineage>
</organism>
<evidence type="ECO:0000256" key="2">
    <source>
        <dbReference type="ARBA" id="ARBA00023157"/>
    </source>
</evidence>
<proteinExistence type="inferred from homology"/>
<evidence type="ECO:0000256" key="4">
    <source>
        <dbReference type="SAM" id="SignalP"/>
    </source>
</evidence>
<dbReference type="PRINTS" id="PR00382">
    <property type="entry name" value="LIPIDTRNSFER"/>
</dbReference>
<dbReference type="SMART" id="SM00499">
    <property type="entry name" value="AAI"/>
    <property type="match status" value="1"/>
</dbReference>
<protein>
    <recommendedName>
        <fullName evidence="3">Non-specific lipid-transfer protein</fullName>
    </recommendedName>
</protein>
<keyword evidence="2" id="KW-1015">Disulfide bond</keyword>
<dbReference type="GO" id="GO:0006869">
    <property type="term" value="P:lipid transport"/>
    <property type="evidence" value="ECO:0007669"/>
    <property type="project" value="InterPro"/>
</dbReference>
<evidence type="ECO:0000313" key="6">
    <source>
        <dbReference type="EMBL" id="KAK4253617.1"/>
    </source>
</evidence>
<dbReference type="InterPro" id="IPR000528">
    <property type="entry name" value="Plant_nsLTP"/>
</dbReference>
<comment type="similarity">
    <text evidence="1 3">Belongs to the plant LTP family.</text>
</comment>
<keyword evidence="3" id="KW-0813">Transport</keyword>
<feature type="chain" id="PRO_5042208524" description="Non-specific lipid-transfer protein" evidence="4">
    <location>
        <begin position="24"/>
        <end position="114"/>
    </location>
</feature>
<dbReference type="AlphaFoldDB" id="A0AAE1IMK5"/>
<comment type="function">
    <text evidence="3">Plant non-specific lipid-transfer proteins transfer phospholipids as well as galactolipids across membranes. May play a role in wax or cutin deposition in the cell walls of expanding epidermal cells and certain secretory tissues.</text>
</comment>
<evidence type="ECO:0000313" key="7">
    <source>
        <dbReference type="Proteomes" id="UP001293593"/>
    </source>
</evidence>
<dbReference type="Gene3D" id="1.10.110.10">
    <property type="entry name" value="Plant lipid-transfer and hydrophobic proteins"/>
    <property type="match status" value="1"/>
</dbReference>
<name>A0AAE1IMK5_9FABA</name>
<dbReference type="GO" id="GO:0008289">
    <property type="term" value="F:lipid binding"/>
    <property type="evidence" value="ECO:0007669"/>
    <property type="project" value="UniProtKB-KW"/>
</dbReference>
<dbReference type="InterPro" id="IPR036312">
    <property type="entry name" value="Bifun_inhib/LTP/seed_sf"/>
</dbReference>
<evidence type="ECO:0000259" key="5">
    <source>
        <dbReference type="SMART" id="SM00499"/>
    </source>
</evidence>
<dbReference type="EMBL" id="JAWXYG010000015">
    <property type="protein sequence ID" value="KAK4253617.1"/>
    <property type="molecule type" value="Genomic_DNA"/>
</dbReference>
<dbReference type="Pfam" id="PF00234">
    <property type="entry name" value="Tryp_alpha_amyl"/>
    <property type="match status" value="1"/>
</dbReference>
<gene>
    <name evidence="6" type="ORF">QN277_010267</name>
</gene>
<evidence type="ECO:0000256" key="1">
    <source>
        <dbReference type="ARBA" id="ARBA00009748"/>
    </source>
</evidence>
<dbReference type="CDD" id="cd01960">
    <property type="entry name" value="nsLTP1"/>
    <property type="match status" value="1"/>
</dbReference>
<sequence length="114" mass="12166">MNPSQYCVVFLVLLAVASSTCEAVIPCEQAIGDVNPCVMYLIGPTGAKPPLECCDGVKALVAATPTPDDRRVACVCLKAFAQSIPINPQNAQDLPRNCNIHLSFEITPGFDCDR</sequence>
<dbReference type="Proteomes" id="UP001293593">
    <property type="component" value="Unassembled WGS sequence"/>
</dbReference>
<reference evidence="6" key="1">
    <citation type="submission" date="2023-10" db="EMBL/GenBank/DDBJ databases">
        <title>Chromosome-level genome of the transformable northern wattle, Acacia crassicarpa.</title>
        <authorList>
            <person name="Massaro I."/>
            <person name="Sinha N.R."/>
            <person name="Poethig S."/>
            <person name="Leichty A.R."/>
        </authorList>
    </citation>
    <scope>NUCLEOTIDE SEQUENCE</scope>
    <source>
        <strain evidence="6">Acra3RX</strain>
        <tissue evidence="6">Leaf</tissue>
    </source>
</reference>
<keyword evidence="3" id="KW-0446">Lipid-binding</keyword>
<feature type="domain" description="Bifunctional inhibitor/plant lipid transfer protein/seed storage helical" evidence="5">
    <location>
        <begin position="27"/>
        <end position="112"/>
    </location>
</feature>
<accession>A0AAE1IMK5</accession>